<dbReference type="EMBL" id="BNEC01000003">
    <property type="protein sequence ID" value="GHI68546.1"/>
    <property type="molecule type" value="Genomic_DNA"/>
</dbReference>
<name>A0ABQ3SK70_9ACTN</name>
<dbReference type="RefSeq" id="WP_189744941.1">
    <property type="nucleotide sequence ID" value="NZ_JBHJSP010000001.1"/>
</dbReference>
<feature type="region of interest" description="Disordered" evidence="1">
    <location>
        <begin position="32"/>
        <end position="52"/>
    </location>
</feature>
<comment type="caution">
    <text evidence="2">The sequence shown here is derived from an EMBL/GenBank/DDBJ whole genome shotgun (WGS) entry which is preliminary data.</text>
</comment>
<reference evidence="3" key="1">
    <citation type="submission" date="2023-07" db="EMBL/GenBank/DDBJ databases">
        <title>Whole genome shotgun sequence of Streptomyces nojiriensis NBRC 13794.</title>
        <authorList>
            <person name="Komaki H."/>
            <person name="Tamura T."/>
        </authorList>
    </citation>
    <scope>NUCLEOTIDE SEQUENCE [LARGE SCALE GENOMIC DNA]</scope>
    <source>
        <strain evidence="3">NBRC 13794</strain>
    </source>
</reference>
<organism evidence="2 3">
    <name type="scientific">Streptomyces nojiriensis</name>
    <dbReference type="NCBI Taxonomy" id="66374"/>
    <lineage>
        <taxon>Bacteria</taxon>
        <taxon>Bacillati</taxon>
        <taxon>Actinomycetota</taxon>
        <taxon>Actinomycetes</taxon>
        <taxon>Kitasatosporales</taxon>
        <taxon>Streptomycetaceae</taxon>
        <taxon>Streptomyces</taxon>
    </lineage>
</organism>
<evidence type="ECO:0000313" key="3">
    <source>
        <dbReference type="Proteomes" id="UP000613974"/>
    </source>
</evidence>
<evidence type="ECO:0000313" key="2">
    <source>
        <dbReference type="EMBL" id="GHI68546.1"/>
    </source>
</evidence>
<accession>A0ABQ3SK70</accession>
<evidence type="ECO:0000256" key="1">
    <source>
        <dbReference type="SAM" id="MobiDB-lite"/>
    </source>
</evidence>
<protein>
    <submittedName>
        <fullName evidence="2">Uncharacterized protein</fullName>
    </submittedName>
</protein>
<sequence length="80" mass="8450">MESDGMLFARAPLDGVVWLDTLVHDPDCRSCPRLRGPGEESEEADPDADGIPVLSGRGRNWMVAASAVTVVSAVLTVVAN</sequence>
<keyword evidence="3" id="KW-1185">Reference proteome</keyword>
<feature type="compositionally biased region" description="Acidic residues" evidence="1">
    <location>
        <begin position="39"/>
        <end position="48"/>
    </location>
</feature>
<dbReference type="Proteomes" id="UP000613974">
    <property type="component" value="Unassembled WGS sequence"/>
</dbReference>
<gene>
    <name evidence="2" type="ORF">Snoj_24640</name>
</gene>
<proteinExistence type="predicted"/>